<dbReference type="PANTHER" id="PTHR42865:SF7">
    <property type="entry name" value="PROTON_GLUTAMATE-ASPARTATE SYMPORTER"/>
    <property type="match status" value="1"/>
</dbReference>
<feature type="transmembrane region" description="Helical" evidence="10">
    <location>
        <begin position="49"/>
        <end position="69"/>
    </location>
</feature>
<dbReference type="PRINTS" id="PR00173">
    <property type="entry name" value="EDTRNSPORT"/>
</dbReference>
<feature type="transmembrane region" description="Helical" evidence="10">
    <location>
        <begin position="355"/>
        <end position="377"/>
    </location>
</feature>
<evidence type="ECO:0000256" key="8">
    <source>
        <dbReference type="ARBA" id="ARBA00053346"/>
    </source>
</evidence>
<keyword evidence="2" id="KW-0813">Transport</keyword>
<feature type="transmembrane region" description="Helical" evidence="10">
    <location>
        <begin position="7"/>
        <end position="29"/>
    </location>
</feature>
<evidence type="ECO:0000256" key="7">
    <source>
        <dbReference type="ARBA" id="ARBA00023136"/>
    </source>
</evidence>
<dbReference type="SUPFAM" id="SSF118215">
    <property type="entry name" value="Proton glutamate symport protein"/>
    <property type="match status" value="1"/>
</dbReference>
<dbReference type="InterPro" id="IPR036458">
    <property type="entry name" value="Na:dicarbo_symporter_sf"/>
</dbReference>
<gene>
    <name evidence="11" type="ORF">SAMN06265784_113147</name>
</gene>
<keyword evidence="6 10" id="KW-1133">Transmembrane helix</keyword>
<dbReference type="GO" id="GO:0006835">
    <property type="term" value="P:dicarboxylic acid transport"/>
    <property type="evidence" value="ECO:0007669"/>
    <property type="project" value="TreeGrafter"/>
</dbReference>
<dbReference type="OrthoDB" id="9766690at2"/>
<keyword evidence="4 10" id="KW-0812">Transmembrane</keyword>
<keyword evidence="12" id="KW-1185">Reference proteome</keyword>
<dbReference type="Pfam" id="PF00375">
    <property type="entry name" value="SDF"/>
    <property type="match status" value="1"/>
</dbReference>
<evidence type="ECO:0000256" key="5">
    <source>
        <dbReference type="ARBA" id="ARBA00022847"/>
    </source>
</evidence>
<protein>
    <submittedName>
        <fullName evidence="11">Na+/H+-dicarboxylate symporter</fullName>
    </submittedName>
</protein>
<feature type="transmembrane region" description="Helical" evidence="10">
    <location>
        <begin position="81"/>
        <end position="104"/>
    </location>
</feature>
<accession>A0A1X7M272</accession>
<keyword evidence="5" id="KW-0769">Symport</keyword>
<dbReference type="GO" id="GO:0015293">
    <property type="term" value="F:symporter activity"/>
    <property type="evidence" value="ECO:0007669"/>
    <property type="project" value="UniProtKB-KW"/>
</dbReference>
<dbReference type="InterPro" id="IPR001991">
    <property type="entry name" value="Na-dicarboxylate_symporter"/>
</dbReference>
<dbReference type="AlphaFoldDB" id="A0A1X7M272"/>
<reference evidence="12" key="1">
    <citation type="submission" date="2017-04" db="EMBL/GenBank/DDBJ databases">
        <authorList>
            <person name="Varghese N."/>
            <person name="Submissions S."/>
        </authorList>
    </citation>
    <scope>NUCLEOTIDE SEQUENCE [LARGE SCALE GENOMIC DNA]</scope>
    <source>
        <strain evidence="12">LMG 29540</strain>
    </source>
</reference>
<feature type="transmembrane region" description="Helical" evidence="10">
    <location>
        <begin position="153"/>
        <end position="170"/>
    </location>
</feature>
<feature type="transmembrane region" description="Helical" evidence="10">
    <location>
        <begin position="227"/>
        <end position="250"/>
    </location>
</feature>
<evidence type="ECO:0000313" key="11">
    <source>
        <dbReference type="EMBL" id="SMG59633.1"/>
    </source>
</evidence>
<feature type="region of interest" description="Disordered" evidence="9">
    <location>
        <begin position="416"/>
        <end position="440"/>
    </location>
</feature>
<dbReference type="PROSITE" id="PS51257">
    <property type="entry name" value="PROKAR_LIPOPROTEIN"/>
    <property type="match status" value="1"/>
</dbReference>
<evidence type="ECO:0000256" key="9">
    <source>
        <dbReference type="SAM" id="MobiDB-lite"/>
    </source>
</evidence>
<dbReference type="Proteomes" id="UP000193228">
    <property type="component" value="Unassembled WGS sequence"/>
</dbReference>
<dbReference type="PANTHER" id="PTHR42865">
    <property type="entry name" value="PROTON/GLUTAMATE-ASPARTATE SYMPORTER"/>
    <property type="match status" value="1"/>
</dbReference>
<evidence type="ECO:0000256" key="10">
    <source>
        <dbReference type="SAM" id="Phobius"/>
    </source>
</evidence>
<feature type="compositionally biased region" description="Polar residues" evidence="9">
    <location>
        <begin position="431"/>
        <end position="440"/>
    </location>
</feature>
<organism evidence="11 12">
    <name type="scientific">Paraburkholderia susongensis</name>
    <dbReference type="NCBI Taxonomy" id="1515439"/>
    <lineage>
        <taxon>Bacteria</taxon>
        <taxon>Pseudomonadati</taxon>
        <taxon>Pseudomonadota</taxon>
        <taxon>Betaproteobacteria</taxon>
        <taxon>Burkholderiales</taxon>
        <taxon>Burkholderiaceae</taxon>
        <taxon>Paraburkholderia</taxon>
    </lineage>
</organism>
<feature type="transmembrane region" description="Helical" evidence="10">
    <location>
        <begin position="191"/>
        <end position="215"/>
    </location>
</feature>
<dbReference type="Gene3D" id="1.10.3860.10">
    <property type="entry name" value="Sodium:dicarboxylate symporter"/>
    <property type="match status" value="1"/>
</dbReference>
<dbReference type="RefSeq" id="WP_085488917.1">
    <property type="nucleotide sequence ID" value="NZ_FXAT01000013.1"/>
</dbReference>
<dbReference type="EMBL" id="FXAT01000013">
    <property type="protein sequence ID" value="SMG59633.1"/>
    <property type="molecule type" value="Genomic_DNA"/>
</dbReference>
<evidence type="ECO:0000256" key="1">
    <source>
        <dbReference type="ARBA" id="ARBA00004651"/>
    </source>
</evidence>
<keyword evidence="7 10" id="KW-0472">Membrane</keyword>
<keyword evidence="3" id="KW-1003">Cell membrane</keyword>
<name>A0A1X7M272_9BURK</name>
<dbReference type="FunFam" id="1.10.3860.10:FF:000001">
    <property type="entry name" value="C4-dicarboxylate transport protein"/>
    <property type="match status" value="1"/>
</dbReference>
<evidence type="ECO:0000256" key="4">
    <source>
        <dbReference type="ARBA" id="ARBA00022692"/>
    </source>
</evidence>
<evidence type="ECO:0000313" key="12">
    <source>
        <dbReference type="Proteomes" id="UP000193228"/>
    </source>
</evidence>
<sequence>MKTQGKLTRWIMISMVLGVAVGYACHQMAPDSRAANAIAANLAIVTEIFLRLIKMIIAPLVFATLVSGVASMDSGKAIGRIGIRAVGWFIIASLLSLSIGLLFVNVTQPGTSMNLPLPSANATVNLQTGFNLRDFFTHMFPKSIAEAMANNEIMQILVFSLFFGVALGKVSGTPAGQFLKRSIDGLMDVMLLVTNAVMSFAPLGIFAAIAGVVTVQGLDVLVTYGKLIGWFYVALLTMWIVLYVAGRSILGRRMPELLKMVREPMMIAFSTASSEAAYPRLIETLQDFGVHKRLVGFVLPLGYSFNLDGSMIYQAFAAIFVAQAFNVHMSVGQQITMLLVLMVSSKGMAAVPRGSLVVVAAILPMFHLPEAGLLLVMGVDQFFDMGRTATNVFGNSIATAVIAKWEGELGAAGSHQTSLVQEGSRQPADANGTSFETSRT</sequence>
<evidence type="ECO:0000256" key="3">
    <source>
        <dbReference type="ARBA" id="ARBA00022475"/>
    </source>
</evidence>
<feature type="transmembrane region" description="Helical" evidence="10">
    <location>
        <begin position="315"/>
        <end position="343"/>
    </location>
</feature>
<dbReference type="GO" id="GO:0005886">
    <property type="term" value="C:plasma membrane"/>
    <property type="evidence" value="ECO:0007669"/>
    <property type="project" value="UniProtKB-SubCell"/>
</dbReference>
<comment type="subcellular location">
    <subcellularLocation>
        <location evidence="1">Cell membrane</location>
        <topology evidence="1">Multi-pass membrane protein</topology>
    </subcellularLocation>
</comment>
<evidence type="ECO:0000256" key="2">
    <source>
        <dbReference type="ARBA" id="ARBA00022448"/>
    </source>
</evidence>
<comment type="function">
    <text evidence="8">Responsible for the transport of dicarboxylates such as succinate, fumarate, and malate from the periplasm across the membrane.</text>
</comment>
<evidence type="ECO:0000256" key="6">
    <source>
        <dbReference type="ARBA" id="ARBA00022989"/>
    </source>
</evidence>
<dbReference type="STRING" id="1515439.SAMN06265784_113147"/>
<proteinExistence type="predicted"/>